<protein>
    <submittedName>
        <fullName evidence="3">ISL3 family transposase</fullName>
    </submittedName>
</protein>
<dbReference type="PANTHER" id="PTHR33498:SF1">
    <property type="entry name" value="TRANSPOSASE FOR INSERTION SEQUENCE ELEMENT IS1557"/>
    <property type="match status" value="1"/>
</dbReference>
<evidence type="ECO:0000259" key="1">
    <source>
        <dbReference type="Pfam" id="PF01610"/>
    </source>
</evidence>
<evidence type="ECO:0000313" key="4">
    <source>
        <dbReference type="Proteomes" id="UP001234585"/>
    </source>
</evidence>
<organism evidence="3 4">
    <name type="scientific">Shinella sumterensis</name>
    <dbReference type="NCBI Taxonomy" id="1967501"/>
    <lineage>
        <taxon>Bacteria</taxon>
        <taxon>Pseudomonadati</taxon>
        <taxon>Pseudomonadota</taxon>
        <taxon>Alphaproteobacteria</taxon>
        <taxon>Hyphomicrobiales</taxon>
        <taxon>Rhizobiaceae</taxon>
        <taxon>Shinella</taxon>
    </lineage>
</organism>
<dbReference type="Proteomes" id="UP001234585">
    <property type="component" value="Plasmid unnamed1"/>
</dbReference>
<reference evidence="3 4" key="1">
    <citation type="submission" date="2023-08" db="EMBL/GenBank/DDBJ databases">
        <title>Pathogen: clinical or host-associated sample.</title>
        <authorList>
            <person name="Hergert J."/>
            <person name="Casey R."/>
            <person name="Wagner J."/>
            <person name="Young E.L."/>
            <person name="Oakeson K.F."/>
        </authorList>
    </citation>
    <scope>NUCLEOTIDE SEQUENCE [LARGE SCALE GENOMIC DNA]</scope>
    <source>
        <strain evidence="3 4">1760953</strain>
        <plasmid evidence="3 4">unnamed1</plasmid>
    </source>
</reference>
<proteinExistence type="predicted"/>
<evidence type="ECO:0000259" key="2">
    <source>
        <dbReference type="Pfam" id="PF14690"/>
    </source>
</evidence>
<dbReference type="InterPro" id="IPR002560">
    <property type="entry name" value="Transposase_DDE"/>
</dbReference>
<dbReference type="AlphaFoldDB" id="A0AA50H644"/>
<keyword evidence="3" id="KW-0614">Plasmid</keyword>
<feature type="domain" description="Transposase IS204/IS1001/IS1096/IS1165 DDE" evidence="1">
    <location>
        <begin position="158"/>
        <end position="277"/>
    </location>
</feature>
<dbReference type="InterPro" id="IPR047951">
    <property type="entry name" value="Transpos_ISL3"/>
</dbReference>
<sequence length="518" mass="57895">MGHRLPHASLAPFGFAVEAVKIVGECVQVRLRSRNPSAACPACGRASLRIQSRYERRPADLPLGGRRVELTVVARRFWCDAVLCGRRIFCEQFGDNVLARYGRRTQRLETIVHHLGLALGGRPAAAFANRLMVPVSNDTLLRVVRRRIGDRNEDLNVIGIDDFAFRRGQTYGTIVCDLERRRPVTLLPDRALDTSRTWLAEHPSISIVARDRGGGYGEAIAKALPDAAQVADRWHLMENSSRAFLDAVGKSMRQIRQAVGSNVVDPKLLTYAEKLQYEGYLRRQETNEAVRELSKKGTSIRQIVRQTGHSRKLVRDVLRGQRLDVFRTRPSSLDSWLPWLNSRWDEGARNASALWREMKTKGFAGQSGVVSQWAQRRRLAEKANQSGLARTPSARVIARLMTTARDDLAKSEAILVAAIEVNVPELVVARTTIGDFQSMIRSKKARKLDEWLVAAKNSLVGSFAGGVEKDLDAVRNAIISPWSNGQTEGQITRLKLIKRQMYGRAKLDLLQARLLGAS</sequence>
<dbReference type="EMBL" id="CP132303">
    <property type="protein sequence ID" value="WLR99659.1"/>
    <property type="molecule type" value="Genomic_DNA"/>
</dbReference>
<dbReference type="Pfam" id="PF14690">
    <property type="entry name" value="Zn_ribbon_ISL3"/>
    <property type="match status" value="1"/>
</dbReference>
<dbReference type="Pfam" id="PF01610">
    <property type="entry name" value="DDE_Tnp_ISL3"/>
    <property type="match status" value="2"/>
</dbReference>
<dbReference type="RefSeq" id="WP_306038975.1">
    <property type="nucleotide sequence ID" value="NZ_CP132303.1"/>
</dbReference>
<geneLocation type="plasmid" evidence="3 4">
    <name>unnamed1</name>
</geneLocation>
<dbReference type="InterPro" id="IPR029261">
    <property type="entry name" value="Transposase_Znf"/>
</dbReference>
<accession>A0AA50H644</accession>
<name>A0AA50H644_9HYPH</name>
<feature type="domain" description="Transposase IS204/IS1001/IS1096/IS1165 zinc-finger" evidence="2">
    <location>
        <begin position="38"/>
        <end position="81"/>
    </location>
</feature>
<dbReference type="PANTHER" id="PTHR33498">
    <property type="entry name" value="TRANSPOSASE FOR INSERTION SEQUENCE ELEMENT IS1557"/>
    <property type="match status" value="1"/>
</dbReference>
<keyword evidence="4" id="KW-1185">Reference proteome</keyword>
<feature type="domain" description="Transposase IS204/IS1001/IS1096/IS1165 DDE" evidence="1">
    <location>
        <begin position="397"/>
        <end position="513"/>
    </location>
</feature>
<gene>
    <name evidence="3" type="ORF">Q9313_23120</name>
</gene>
<evidence type="ECO:0000313" key="3">
    <source>
        <dbReference type="EMBL" id="WLR99659.1"/>
    </source>
</evidence>
<dbReference type="NCBIfam" id="NF033550">
    <property type="entry name" value="transpos_ISL3"/>
    <property type="match status" value="1"/>
</dbReference>